<evidence type="ECO:0000256" key="3">
    <source>
        <dbReference type="ARBA" id="ARBA00022553"/>
    </source>
</evidence>
<evidence type="ECO:0000256" key="5">
    <source>
        <dbReference type="ARBA" id="ARBA00022842"/>
    </source>
</evidence>
<gene>
    <name evidence="10" type="primary">pgcA</name>
    <name evidence="10" type="ORF">SV7mr_14330</name>
</gene>
<dbReference type="GO" id="GO:0005975">
    <property type="term" value="P:carbohydrate metabolic process"/>
    <property type="evidence" value="ECO:0007669"/>
    <property type="project" value="InterPro"/>
</dbReference>
<evidence type="ECO:0000256" key="6">
    <source>
        <dbReference type="ARBA" id="ARBA00023235"/>
    </source>
</evidence>
<dbReference type="InterPro" id="IPR005844">
    <property type="entry name" value="A-D-PHexomutase_a/b/a-I"/>
</dbReference>
<dbReference type="AlphaFoldDB" id="A0A517SS21"/>
<dbReference type="GO" id="GO:0000287">
    <property type="term" value="F:magnesium ion binding"/>
    <property type="evidence" value="ECO:0007669"/>
    <property type="project" value="InterPro"/>
</dbReference>
<dbReference type="InterPro" id="IPR005846">
    <property type="entry name" value="A-D-PHexomutase_a/b/a-III"/>
</dbReference>
<dbReference type="GO" id="GO:0004614">
    <property type="term" value="F:phosphoglucomutase activity"/>
    <property type="evidence" value="ECO:0007669"/>
    <property type="project" value="UniProtKB-EC"/>
</dbReference>
<dbReference type="GO" id="GO:0008973">
    <property type="term" value="F:phosphopentomutase activity"/>
    <property type="evidence" value="ECO:0007669"/>
    <property type="project" value="TreeGrafter"/>
</dbReference>
<accession>A0A517SS21</accession>
<feature type="domain" description="Alpha-D-phosphohexomutase alpha/beta/alpha" evidence="9">
    <location>
        <begin position="344"/>
        <end position="467"/>
    </location>
</feature>
<sequence length="604" mass="66038">MTPAEATQAVRQAIEEKRLVPSAFENIEAWLTEDRYSDYRDQVIALIADERWQELDDAFWTIIPFGTGGRRGQMYPVGSNMINDRTIGESAQGLADYVIEYNQGKESLSCAIAYDTRHRSRHFAELCAGIMAAAGIKVYFLDDYRATPQLSFAVRHKGCDCGIMVTASHNPPSDNAVKVYWSSGAQVLPPHDKNIIDRVMNCQQIRSMPFAEAQEKGLVEFITAEIDEAFLAAAGPQGFAGPKDVKVLYTPLHGVGAEAVMPMLKQDGFNDVKVYGPHEEKSGDFPNVPGHVSNPENKHIFKQPISEAQAQGYDLILATDPDCDRLGVAAPVTADTSGPWTTFTGNQIAALLTDYVLRKRAEAGTLSPEHYVIKTLVTTNLVRSISEEHSVRCVGDLLVGFKFIAKAMDANGPDLFVFGCEESHGYLVGQYCRDKDGAVACMLLTELAAELKSKGVSLAQHLESLYHKHGYHKEHLLNLFMKGSEGMAAMTRLMSAFRESPPSELAGLKVAQVRDYLNNVSTDTASGQTSPLAGPTGNLIILDLAETGNYVAVRPSGTEPKIKLYMFTKLDQAASQDLDQAEQVLSARLEGLESDMEAFAAANQ</sequence>
<evidence type="ECO:0000259" key="7">
    <source>
        <dbReference type="Pfam" id="PF02878"/>
    </source>
</evidence>
<dbReference type="PANTHER" id="PTHR45745">
    <property type="entry name" value="PHOSPHOMANNOMUTASE 45A"/>
    <property type="match status" value="1"/>
</dbReference>
<evidence type="ECO:0000256" key="2">
    <source>
        <dbReference type="ARBA" id="ARBA00010231"/>
    </source>
</evidence>
<feature type="domain" description="Alpha-D-phosphohexomutase alpha/beta/alpha" evidence="8">
    <location>
        <begin position="242"/>
        <end position="329"/>
    </location>
</feature>
<keyword evidence="11" id="KW-1185">Reference proteome</keyword>
<keyword evidence="3" id="KW-0597">Phosphoprotein</keyword>
<organism evidence="10 11">
    <name type="scientific">Stieleria bergensis</name>
    <dbReference type="NCBI Taxonomy" id="2528025"/>
    <lineage>
        <taxon>Bacteria</taxon>
        <taxon>Pseudomonadati</taxon>
        <taxon>Planctomycetota</taxon>
        <taxon>Planctomycetia</taxon>
        <taxon>Pirellulales</taxon>
        <taxon>Pirellulaceae</taxon>
        <taxon>Stieleria</taxon>
    </lineage>
</organism>
<dbReference type="InterPro" id="IPR036900">
    <property type="entry name" value="A-D-PHexomutase_C_sf"/>
</dbReference>
<name>A0A517SS21_9BACT</name>
<evidence type="ECO:0000259" key="8">
    <source>
        <dbReference type="Pfam" id="PF02879"/>
    </source>
</evidence>
<evidence type="ECO:0000256" key="4">
    <source>
        <dbReference type="ARBA" id="ARBA00022723"/>
    </source>
</evidence>
<keyword evidence="5" id="KW-0460">Magnesium</keyword>
<comment type="similarity">
    <text evidence="2">Belongs to the phosphohexose mutase family.</text>
</comment>
<evidence type="ECO:0000259" key="9">
    <source>
        <dbReference type="Pfam" id="PF02880"/>
    </source>
</evidence>
<dbReference type="EC" id="5.4.2.2" evidence="10"/>
<dbReference type="OrthoDB" id="9806956at2"/>
<dbReference type="Pfam" id="PF02878">
    <property type="entry name" value="PGM_PMM_I"/>
    <property type="match status" value="1"/>
</dbReference>
<dbReference type="InterPro" id="IPR005845">
    <property type="entry name" value="A-D-PHexomutase_a/b/a-II"/>
</dbReference>
<keyword evidence="4" id="KW-0479">Metal-binding</keyword>
<evidence type="ECO:0000313" key="10">
    <source>
        <dbReference type="EMBL" id="QDT58931.1"/>
    </source>
</evidence>
<keyword evidence="6 10" id="KW-0413">Isomerase</keyword>
<proteinExistence type="inferred from homology"/>
<dbReference type="InterPro" id="IPR016055">
    <property type="entry name" value="A-D-PHexomutase_a/b/a-I/II/III"/>
</dbReference>
<dbReference type="Pfam" id="PF02880">
    <property type="entry name" value="PGM_PMM_III"/>
    <property type="match status" value="1"/>
</dbReference>
<feature type="domain" description="Alpha-D-phosphohexomutase alpha/beta/alpha" evidence="7">
    <location>
        <begin position="65"/>
        <end position="201"/>
    </location>
</feature>
<dbReference type="PROSITE" id="PS00710">
    <property type="entry name" value="PGM_PMM"/>
    <property type="match status" value="1"/>
</dbReference>
<evidence type="ECO:0000256" key="1">
    <source>
        <dbReference type="ARBA" id="ARBA00001946"/>
    </source>
</evidence>
<dbReference type="Gene3D" id="3.40.120.10">
    <property type="entry name" value="Alpha-D-Glucose-1,6-Bisphosphate, subunit A, domain 3"/>
    <property type="match status" value="3"/>
</dbReference>
<dbReference type="Proteomes" id="UP000315003">
    <property type="component" value="Chromosome"/>
</dbReference>
<dbReference type="SUPFAM" id="SSF53738">
    <property type="entry name" value="Phosphoglucomutase, first 3 domains"/>
    <property type="match status" value="3"/>
</dbReference>
<dbReference type="InterPro" id="IPR016066">
    <property type="entry name" value="A-D-PHexomutase_CS"/>
</dbReference>
<dbReference type="RefSeq" id="WP_145270449.1">
    <property type="nucleotide sequence ID" value="NZ_CP036272.1"/>
</dbReference>
<reference evidence="10 11" key="1">
    <citation type="submission" date="2019-02" db="EMBL/GenBank/DDBJ databases">
        <title>Deep-cultivation of Planctomycetes and their phenomic and genomic characterization uncovers novel biology.</title>
        <authorList>
            <person name="Wiegand S."/>
            <person name="Jogler M."/>
            <person name="Boedeker C."/>
            <person name="Pinto D."/>
            <person name="Vollmers J."/>
            <person name="Rivas-Marin E."/>
            <person name="Kohn T."/>
            <person name="Peeters S.H."/>
            <person name="Heuer A."/>
            <person name="Rast P."/>
            <person name="Oberbeckmann S."/>
            <person name="Bunk B."/>
            <person name="Jeske O."/>
            <person name="Meyerdierks A."/>
            <person name="Storesund J.E."/>
            <person name="Kallscheuer N."/>
            <person name="Luecker S."/>
            <person name="Lage O.M."/>
            <person name="Pohl T."/>
            <person name="Merkel B.J."/>
            <person name="Hornburger P."/>
            <person name="Mueller R.-W."/>
            <person name="Bruemmer F."/>
            <person name="Labrenz M."/>
            <person name="Spormann A.M."/>
            <person name="Op den Camp H."/>
            <person name="Overmann J."/>
            <person name="Amann R."/>
            <person name="Jetten M.S.M."/>
            <person name="Mascher T."/>
            <person name="Medema M.H."/>
            <person name="Devos D.P."/>
            <person name="Kaster A.-K."/>
            <person name="Ovreas L."/>
            <person name="Rohde M."/>
            <person name="Galperin M.Y."/>
            <person name="Jogler C."/>
        </authorList>
    </citation>
    <scope>NUCLEOTIDE SEQUENCE [LARGE SCALE GENOMIC DNA]</scope>
    <source>
        <strain evidence="10 11">SV_7m_r</strain>
    </source>
</reference>
<dbReference type="EMBL" id="CP036272">
    <property type="protein sequence ID" value="QDT58931.1"/>
    <property type="molecule type" value="Genomic_DNA"/>
</dbReference>
<dbReference type="GO" id="GO:0006166">
    <property type="term" value="P:purine ribonucleoside salvage"/>
    <property type="evidence" value="ECO:0007669"/>
    <property type="project" value="TreeGrafter"/>
</dbReference>
<dbReference type="Pfam" id="PF02879">
    <property type="entry name" value="PGM_PMM_II"/>
    <property type="match status" value="1"/>
</dbReference>
<dbReference type="PANTHER" id="PTHR45745:SF1">
    <property type="entry name" value="PHOSPHOGLUCOMUTASE 2B-RELATED"/>
    <property type="match status" value="1"/>
</dbReference>
<dbReference type="Gene3D" id="3.30.310.50">
    <property type="entry name" value="Alpha-D-phosphohexomutase, C-terminal domain"/>
    <property type="match status" value="1"/>
</dbReference>
<evidence type="ECO:0000313" key="11">
    <source>
        <dbReference type="Proteomes" id="UP000315003"/>
    </source>
</evidence>
<protein>
    <submittedName>
        <fullName evidence="10">Phosphoglucomutase</fullName>
        <ecNumber evidence="10">5.4.2.2</ecNumber>
    </submittedName>
</protein>
<comment type="cofactor">
    <cofactor evidence="1">
        <name>Mg(2+)</name>
        <dbReference type="ChEBI" id="CHEBI:18420"/>
    </cofactor>
</comment>
<dbReference type="SUPFAM" id="SSF55957">
    <property type="entry name" value="Phosphoglucomutase, C-terminal domain"/>
    <property type="match status" value="1"/>
</dbReference>
<dbReference type="CDD" id="cd05799">
    <property type="entry name" value="PGM2"/>
    <property type="match status" value="1"/>
</dbReference>